<dbReference type="GO" id="GO:0047496">
    <property type="term" value="P:vesicle transport along microtubule"/>
    <property type="evidence" value="ECO:0007669"/>
    <property type="project" value="TreeGrafter"/>
</dbReference>
<dbReference type="PANTHER" id="PTHR32123:SF12">
    <property type="entry name" value="BICD FAMILY-LIKE CARGO ADAPTER 1"/>
    <property type="match status" value="1"/>
</dbReference>
<protein>
    <submittedName>
        <fullName evidence="3">Uncharacterized protein</fullName>
    </submittedName>
</protein>
<proteinExistence type="predicted"/>
<dbReference type="GO" id="GO:0055107">
    <property type="term" value="P:Golgi to secretory granule transport"/>
    <property type="evidence" value="ECO:0007669"/>
    <property type="project" value="TreeGrafter"/>
</dbReference>
<organism evidence="3 4">
    <name type="scientific">Zosterops lateralis melanops</name>
    <dbReference type="NCBI Taxonomy" id="1220523"/>
    <lineage>
        <taxon>Eukaryota</taxon>
        <taxon>Metazoa</taxon>
        <taxon>Chordata</taxon>
        <taxon>Craniata</taxon>
        <taxon>Vertebrata</taxon>
        <taxon>Euteleostomi</taxon>
        <taxon>Archelosauria</taxon>
        <taxon>Archosauria</taxon>
        <taxon>Dinosauria</taxon>
        <taxon>Saurischia</taxon>
        <taxon>Theropoda</taxon>
        <taxon>Coelurosauria</taxon>
        <taxon>Aves</taxon>
        <taxon>Neognathae</taxon>
        <taxon>Neoaves</taxon>
        <taxon>Telluraves</taxon>
        <taxon>Australaves</taxon>
        <taxon>Passeriformes</taxon>
        <taxon>Sylvioidea</taxon>
        <taxon>Zosteropidae</taxon>
        <taxon>Zosterops</taxon>
    </lineage>
</organism>
<evidence type="ECO:0000313" key="3">
    <source>
        <dbReference type="Ensembl" id="ENSZLMP00000012178.1"/>
    </source>
</evidence>
<dbReference type="AlphaFoldDB" id="A0A8D2PBQ1"/>
<sequence length="82" mass="9373">IDMMSLNSQLLDAIQQKVNLSQQLEAWQDDMHRVIDQQLMDKHPKEWSQLAYSFSSGSGAKRSGEEPVGAEGNRLFSFFKKN</sequence>
<reference evidence="3" key="2">
    <citation type="submission" date="2025-09" db="UniProtKB">
        <authorList>
            <consortium name="Ensembl"/>
        </authorList>
    </citation>
    <scope>IDENTIFICATION</scope>
</reference>
<evidence type="ECO:0000256" key="2">
    <source>
        <dbReference type="SAM" id="Coils"/>
    </source>
</evidence>
<name>A0A8D2PBQ1_ZOSLA</name>
<accession>A0A8D2PBQ1</accession>
<dbReference type="Ensembl" id="ENSZLMT00000012508.1">
    <property type="protein sequence ID" value="ENSZLMP00000012178.1"/>
    <property type="gene ID" value="ENSZLMG00000008474.1"/>
</dbReference>
<keyword evidence="1 2" id="KW-0175">Coiled coil</keyword>
<keyword evidence="4" id="KW-1185">Reference proteome</keyword>
<feature type="coiled-coil region" evidence="2">
    <location>
        <begin position="10"/>
        <end position="37"/>
    </location>
</feature>
<reference evidence="3" key="1">
    <citation type="submission" date="2025-08" db="UniProtKB">
        <authorList>
            <consortium name="Ensembl"/>
        </authorList>
    </citation>
    <scope>IDENTIFICATION</scope>
</reference>
<evidence type="ECO:0000313" key="4">
    <source>
        <dbReference type="Proteomes" id="UP000694401"/>
    </source>
</evidence>
<dbReference type="InterPro" id="IPR051149">
    <property type="entry name" value="Spindly/BICDR_Dynein_Adapter"/>
</dbReference>
<dbReference type="Proteomes" id="UP000694401">
    <property type="component" value="Unassembled WGS sequence"/>
</dbReference>
<dbReference type="PANTHER" id="PTHR32123">
    <property type="entry name" value="BICD FAMILY-LIKE CARGO ADAPTER"/>
    <property type="match status" value="1"/>
</dbReference>
<evidence type="ECO:0000256" key="1">
    <source>
        <dbReference type="ARBA" id="ARBA00023054"/>
    </source>
</evidence>